<dbReference type="EMBL" id="KL198073">
    <property type="protein sequence ID" value="KDQ09936.1"/>
    <property type="molecule type" value="Genomic_DNA"/>
</dbReference>
<evidence type="ECO:0000313" key="2">
    <source>
        <dbReference type="EMBL" id="KDQ09936.1"/>
    </source>
</evidence>
<feature type="region of interest" description="Disordered" evidence="1">
    <location>
        <begin position="1"/>
        <end position="51"/>
    </location>
</feature>
<organism evidence="2 3">
    <name type="scientific">Botryobasidium botryosum (strain FD-172 SS1)</name>
    <dbReference type="NCBI Taxonomy" id="930990"/>
    <lineage>
        <taxon>Eukaryota</taxon>
        <taxon>Fungi</taxon>
        <taxon>Dikarya</taxon>
        <taxon>Basidiomycota</taxon>
        <taxon>Agaricomycotina</taxon>
        <taxon>Agaricomycetes</taxon>
        <taxon>Cantharellales</taxon>
        <taxon>Botryobasidiaceae</taxon>
        <taxon>Botryobasidium</taxon>
    </lineage>
</organism>
<feature type="compositionally biased region" description="Polar residues" evidence="1">
    <location>
        <begin position="1"/>
        <end position="21"/>
    </location>
</feature>
<reference evidence="3" key="1">
    <citation type="journal article" date="2014" name="Proc. Natl. Acad. Sci. U.S.A.">
        <title>Extensive sampling of basidiomycete genomes demonstrates inadequacy of the white-rot/brown-rot paradigm for wood decay fungi.</title>
        <authorList>
            <person name="Riley R."/>
            <person name="Salamov A.A."/>
            <person name="Brown D.W."/>
            <person name="Nagy L.G."/>
            <person name="Floudas D."/>
            <person name="Held B.W."/>
            <person name="Levasseur A."/>
            <person name="Lombard V."/>
            <person name="Morin E."/>
            <person name="Otillar R."/>
            <person name="Lindquist E.A."/>
            <person name="Sun H."/>
            <person name="LaButti K.M."/>
            <person name="Schmutz J."/>
            <person name="Jabbour D."/>
            <person name="Luo H."/>
            <person name="Baker S.E."/>
            <person name="Pisabarro A.G."/>
            <person name="Walton J.D."/>
            <person name="Blanchette R.A."/>
            <person name="Henrissat B."/>
            <person name="Martin F."/>
            <person name="Cullen D."/>
            <person name="Hibbett D.S."/>
            <person name="Grigoriev I.V."/>
        </authorList>
    </citation>
    <scope>NUCLEOTIDE SEQUENCE [LARGE SCALE GENOMIC DNA]</scope>
    <source>
        <strain evidence="3">FD-172 SS1</strain>
    </source>
</reference>
<proteinExistence type="predicted"/>
<gene>
    <name evidence="2" type="ORF">BOTBODRAFT_36749</name>
</gene>
<dbReference type="InParanoid" id="A0A067MED7"/>
<keyword evidence="3" id="KW-1185">Reference proteome</keyword>
<dbReference type="Proteomes" id="UP000027195">
    <property type="component" value="Unassembled WGS sequence"/>
</dbReference>
<dbReference type="AlphaFoldDB" id="A0A067MED7"/>
<protein>
    <submittedName>
        <fullName evidence="2">Uncharacterized protein</fullName>
    </submittedName>
</protein>
<evidence type="ECO:0000313" key="3">
    <source>
        <dbReference type="Proteomes" id="UP000027195"/>
    </source>
</evidence>
<name>A0A067MED7_BOTB1</name>
<sequence>MEIDRSQTQVSSAYLCTSPLQRSKPSSIPPPSLPTPISSIPKFHPLPFTQI</sequence>
<evidence type="ECO:0000256" key="1">
    <source>
        <dbReference type="SAM" id="MobiDB-lite"/>
    </source>
</evidence>
<accession>A0A067MED7</accession>
<dbReference type="HOGENOM" id="CLU_3106027_0_0_1"/>